<name>A0A1F5X581_9BACT</name>
<proteinExistence type="predicted"/>
<accession>A0A1F5X581</accession>
<dbReference type="EMBL" id="MFIE01000007">
    <property type="protein sequence ID" value="OGF83027.1"/>
    <property type="molecule type" value="Genomic_DNA"/>
</dbReference>
<reference evidence="1 2" key="1">
    <citation type="journal article" date="2016" name="Nat. Commun.">
        <title>Thousands of microbial genomes shed light on interconnected biogeochemical processes in an aquifer system.</title>
        <authorList>
            <person name="Anantharaman K."/>
            <person name="Brown C.T."/>
            <person name="Hug L.A."/>
            <person name="Sharon I."/>
            <person name="Castelle C.J."/>
            <person name="Probst A.J."/>
            <person name="Thomas B.C."/>
            <person name="Singh A."/>
            <person name="Wilkins M.J."/>
            <person name="Karaoz U."/>
            <person name="Brodie E.L."/>
            <person name="Williams K.H."/>
            <person name="Hubbard S.S."/>
            <person name="Banfield J.F."/>
        </authorList>
    </citation>
    <scope>NUCLEOTIDE SEQUENCE [LARGE SCALE GENOMIC DNA]</scope>
</reference>
<evidence type="ECO:0000313" key="2">
    <source>
        <dbReference type="Proteomes" id="UP000178684"/>
    </source>
</evidence>
<comment type="caution">
    <text evidence="1">The sequence shown here is derived from an EMBL/GenBank/DDBJ whole genome shotgun (WGS) entry which is preliminary data.</text>
</comment>
<organism evidence="1 2">
    <name type="scientific">Candidatus Giovannonibacteria bacterium RIFCSPLOWO2_01_FULL_46_13</name>
    <dbReference type="NCBI Taxonomy" id="1798352"/>
    <lineage>
        <taxon>Bacteria</taxon>
        <taxon>Candidatus Giovannoniibacteriota</taxon>
    </lineage>
</organism>
<evidence type="ECO:0000313" key="1">
    <source>
        <dbReference type="EMBL" id="OGF83027.1"/>
    </source>
</evidence>
<gene>
    <name evidence="1" type="ORF">A3B18_02430</name>
</gene>
<dbReference type="Proteomes" id="UP000178684">
    <property type="component" value="Unassembled WGS sequence"/>
</dbReference>
<protein>
    <submittedName>
        <fullName evidence="1">Uncharacterized protein</fullName>
    </submittedName>
</protein>
<sequence length="115" mass="12987">MKVDRGSLEIRPDLEKTLEAAGFSSIKEVLGSQISISWEDEPNYIRLFATVTAFELSDEGEEGGSCMTLWISAPEALYYNGKEHSHRVFRLQFHGDVEWVLYTESNSIDVEVGLL</sequence>
<dbReference type="AlphaFoldDB" id="A0A1F5X581"/>